<comment type="caution">
    <text evidence="2">The sequence shown here is derived from an EMBL/GenBank/DDBJ whole genome shotgun (WGS) entry which is preliminary data.</text>
</comment>
<proteinExistence type="predicted"/>
<protein>
    <recommendedName>
        <fullName evidence="1">DUF4340 domain-containing protein</fullName>
    </recommendedName>
</protein>
<evidence type="ECO:0000313" key="3">
    <source>
        <dbReference type="Proteomes" id="UP001157186"/>
    </source>
</evidence>
<feature type="domain" description="DUF4340" evidence="1">
    <location>
        <begin position="67"/>
        <end position="237"/>
    </location>
</feature>
<dbReference type="InterPro" id="IPR025641">
    <property type="entry name" value="DUF4340"/>
</dbReference>
<accession>A0ABQ6GN76</accession>
<name>A0ABQ6GN76_9GAMM</name>
<keyword evidence="3" id="KW-1185">Reference proteome</keyword>
<evidence type="ECO:0000259" key="1">
    <source>
        <dbReference type="Pfam" id="PF14238"/>
    </source>
</evidence>
<gene>
    <name evidence="2" type="ORF">tinsulaeT_06610</name>
</gene>
<dbReference type="EMBL" id="BSST01000001">
    <property type="protein sequence ID" value="GLX77321.1"/>
    <property type="molecule type" value="Genomic_DNA"/>
</dbReference>
<dbReference type="RefSeq" id="WP_284243173.1">
    <property type="nucleotide sequence ID" value="NZ_BSST01000001.1"/>
</dbReference>
<dbReference type="Proteomes" id="UP001157186">
    <property type="component" value="Unassembled WGS sequence"/>
</dbReference>
<reference evidence="2 3" key="1">
    <citation type="submission" date="2023-03" db="EMBL/GenBank/DDBJ databases">
        <title>Draft genome sequence of Thalassotalea insulae KCTC 62186T.</title>
        <authorList>
            <person name="Sawabe T."/>
        </authorList>
    </citation>
    <scope>NUCLEOTIDE SEQUENCE [LARGE SCALE GENOMIC DNA]</scope>
    <source>
        <strain evidence="2 3">KCTC 62186</strain>
    </source>
</reference>
<evidence type="ECO:0000313" key="2">
    <source>
        <dbReference type="EMBL" id="GLX77321.1"/>
    </source>
</evidence>
<organism evidence="2 3">
    <name type="scientific">Thalassotalea insulae</name>
    <dbReference type="NCBI Taxonomy" id="2056778"/>
    <lineage>
        <taxon>Bacteria</taxon>
        <taxon>Pseudomonadati</taxon>
        <taxon>Pseudomonadota</taxon>
        <taxon>Gammaproteobacteria</taxon>
        <taxon>Alteromonadales</taxon>
        <taxon>Colwelliaceae</taxon>
        <taxon>Thalassotalea</taxon>
    </lineage>
</organism>
<sequence length="309" mass="35049">MNKHITLLSALFLLQLVVTGLLFSADSAMENTNVSQALVSMKQDELNKVQIIAENTELTLIKRNDRWRLEGYPKLPLAESKVAAVTDKLIRSQVTWPVTNTQSSHERFKVANDSFEKHIIYTDSSGERQALLLGKSPSFKQLYVRNSEQDEVFSIEFSAYQLSTEIDDWLDKTLLSVDGISQISHAAISLAKRDEKWQLVPPSTLGEQQTLDSENIQELVNQLTSLSVSGLANNTPKPVDKLIVHDDQGQEYIYSFASNEDSYFVKREDINQWFTLSKRKFDKLANLSLDKFISKVGIQEENSEEKVSE</sequence>
<dbReference type="Pfam" id="PF14238">
    <property type="entry name" value="DUF4340"/>
    <property type="match status" value="1"/>
</dbReference>